<dbReference type="SMART" id="SM00292">
    <property type="entry name" value="BRCT"/>
    <property type="match status" value="5"/>
</dbReference>
<dbReference type="PANTHER" id="PTHR13561">
    <property type="entry name" value="DNA REPLICATION REGULATOR DPB11-RELATED"/>
    <property type="match status" value="1"/>
</dbReference>
<dbReference type="PANTHER" id="PTHR13561:SF20">
    <property type="entry name" value="DNA TOPOISOMERASE 2-BINDING PROTEIN 1"/>
    <property type="match status" value="1"/>
</dbReference>
<keyword evidence="1 5" id="KW-0479">Metal-binding</keyword>
<evidence type="ECO:0000256" key="6">
    <source>
        <dbReference type="SAM" id="MobiDB-lite"/>
    </source>
</evidence>
<evidence type="ECO:0000256" key="5">
    <source>
        <dbReference type="PROSITE-ProRule" id="PRU00207"/>
    </source>
</evidence>
<feature type="domain" description="TRAF-type" evidence="7">
    <location>
        <begin position="182"/>
        <end position="228"/>
    </location>
</feature>
<accession>A0A1Y5IQU4</accession>
<dbReference type="Proteomes" id="UP000195557">
    <property type="component" value="Unassembled WGS sequence"/>
</dbReference>
<dbReference type="InterPro" id="IPR001293">
    <property type="entry name" value="Znf_TRAF"/>
</dbReference>
<gene>
    <name evidence="9" type="ORF">BE221DRAFT_202619</name>
</gene>
<keyword evidence="9" id="KW-0675">Receptor</keyword>
<feature type="compositionally biased region" description="Polar residues" evidence="6">
    <location>
        <begin position="1051"/>
        <end position="1071"/>
    </location>
</feature>
<protein>
    <submittedName>
        <fullName evidence="9">TNF receptor-associated factor</fullName>
    </submittedName>
</protein>
<dbReference type="SUPFAM" id="SSF49599">
    <property type="entry name" value="TRAF domain-like"/>
    <property type="match status" value="2"/>
</dbReference>
<dbReference type="GO" id="GO:0007095">
    <property type="term" value="P:mitotic G2 DNA damage checkpoint signaling"/>
    <property type="evidence" value="ECO:0007669"/>
    <property type="project" value="TreeGrafter"/>
</dbReference>
<feature type="compositionally biased region" description="Polar residues" evidence="6">
    <location>
        <begin position="1015"/>
        <end position="1034"/>
    </location>
</feature>
<dbReference type="Pfam" id="PF09186">
    <property type="entry name" value="DUF1949"/>
    <property type="match status" value="1"/>
</dbReference>
<dbReference type="InterPro" id="IPR001498">
    <property type="entry name" value="Impact_N"/>
</dbReference>
<sequence>MPADDPSERRTLTCDHVCPSTSANVATKLLEAIARATVYQTNFLSTSASKSEKASSCARELERALLDGEGKTLKDLLDAINNWTASKRGFMSEVLGSSDENVRTMEKELDLVDVWPDSKRHALAVRLVRDHFDVNHQAHCSTSFDDEEGLYAHKLKDCSFRPMSCENEGCVATYSLKNQEKHDSMCSFKVIDCSLGCGARVMRQDMEAHTTGPCEMRPVSCPYALIGCDGPVPQRTMPNHLVENADNHLRMLYEASAKMSIRVEELETWANDLVANDNTRREGIRAIDTALLALETKHLELDTNTTKHTAKLEARVRELESTVKKQAVELVSVRKQLADVVKTILPLARRTRARIRARVRPGARRDHPRRSPLEMSTTLIVTAFNDEEKAEIRALCASLDVRLDESHGLGDAFDVCVAKTTTSMKYDEARQMRKPIVTLDWLRASAKARRLIEMDRYKAPPLMGCVVSITGFTDLTVRSALQKRVEANGGIYSPDLVCDKCTHLIAAKPEGQKYEVAKTESERGKSLVKIVSEKWLDDCVRLGEKASEDRYQVVERVVAAPQEPKWVPPPLLEDDTPWDSHYLFGCRICLVGYDDYGPEDSQTKKNLMQKDAFEITKMVRLGAGILTKDLDRATHIVLSRNASFRAYHSVRMAKDRCLTDTWLYNCTAERKCLPSEDNLISEKVWEKVGKAMTQLRRNETSSVSLNSGGNRDVSEELVRENRVSRLNPAMAAPQQEVREPEVVTREQNPLARENLTRTCVPETHNTIGTELPATEVVRGDIQAESGDPGSINVPFIDKQMALSALLPEDEASTAREIISQGGGRVIDSRTGREFMTADFMVCPSMPGAEERRMLAKMAIGKTQLVTCFWLEECLHQGKIIDVMNSVAYRPLESDLPEMNDVHISTSQYDESVKRAIRYMCALVDAKYSDRLTRTQNTHLLTPIASGAKYKGASEWGHIITTVEWLENSIKIGKRLKESDFVPRSDPERHADSQAEPDQRTKSFPQVGRDLSALLQTSDANVLTPNSITKSTPSTDSRKRKSADLRGKTPLSRKSSGTTPGSKRLKTPNSRAKATEQLYNEVMEKMEEQEERQRLQPMPTEPISFPPPTLVAARNATGISSLQLTQQEKHETQVGYADFKRNSPRKSPRARLDGTDKLNTLFSTSTNATTTRSITSQGDNPSDAHAYLTSELAMLSSTLRALGETLASAPSRSSSRVFQYSYSTRSPALRAFKTPREVSTCETVAKKSRFVAAVSPCASPDEALAFVRERGDAGASHNCWAFRIGDDVYRFSDDGEPGGTAGQPIYSAIQNSGLDRVVVLVTRYYGGTQLGTGGLIRAYGGAAQTALELATRTAVVVTPRCDAVCNMDAADVGRVFSALDEFSAEKVDEEYSDDGTVHVQVIIEESVAENLRERILNSTSGRADFKWWPSGG</sequence>
<dbReference type="Pfam" id="PF12738">
    <property type="entry name" value="PTCB-BRCT"/>
    <property type="match status" value="2"/>
</dbReference>
<dbReference type="InterPro" id="IPR020568">
    <property type="entry name" value="Ribosomal_Su5_D2-typ_SF"/>
</dbReference>
<dbReference type="GO" id="GO:0006270">
    <property type="term" value="P:DNA replication initiation"/>
    <property type="evidence" value="ECO:0007669"/>
    <property type="project" value="TreeGrafter"/>
</dbReference>
<reference evidence="9" key="1">
    <citation type="submission" date="2017-04" db="EMBL/GenBank/DDBJ databases">
        <title>Population genomics of picophytoplankton unveils novel chromosome hypervariability.</title>
        <authorList>
            <consortium name="DOE Joint Genome Institute"/>
            <person name="Blanc-Mathieu R."/>
            <person name="Krasovec M."/>
            <person name="Hebrard M."/>
            <person name="Yau S."/>
            <person name="Desgranges E."/>
            <person name="Martin J."/>
            <person name="Schackwitz W."/>
            <person name="Kuo A."/>
            <person name="Salin G."/>
            <person name="Donnadieu C."/>
            <person name="Desdevises Y."/>
            <person name="Sanchez-Ferandin S."/>
            <person name="Moreau H."/>
            <person name="Rivals E."/>
            <person name="Grigoriev I.V."/>
            <person name="Grimsley N."/>
            <person name="Eyre-Walker A."/>
            <person name="Piganeau G."/>
        </authorList>
    </citation>
    <scope>NUCLEOTIDE SEQUENCE [LARGE SCALE GENOMIC DNA]</scope>
    <source>
        <strain evidence="9">RCC 1115</strain>
    </source>
</reference>
<keyword evidence="3 5" id="KW-0863">Zinc-finger</keyword>
<organism evidence="9">
    <name type="scientific">Ostreococcus tauri</name>
    <name type="common">Marine green alga</name>
    <dbReference type="NCBI Taxonomy" id="70448"/>
    <lineage>
        <taxon>Eukaryota</taxon>
        <taxon>Viridiplantae</taxon>
        <taxon>Chlorophyta</taxon>
        <taxon>Mamiellophyceae</taxon>
        <taxon>Mamiellales</taxon>
        <taxon>Bathycoccaceae</taxon>
        <taxon>Ostreococcus</taxon>
    </lineage>
</organism>
<name>A0A1Y5IQU4_OSTTA</name>
<dbReference type="InterPro" id="IPR036956">
    <property type="entry name" value="Impact_N_sf"/>
</dbReference>
<dbReference type="GO" id="GO:0008270">
    <property type="term" value="F:zinc ion binding"/>
    <property type="evidence" value="ECO:0007669"/>
    <property type="project" value="UniProtKB-KW"/>
</dbReference>
<dbReference type="InterPro" id="IPR013083">
    <property type="entry name" value="Znf_RING/FYVE/PHD"/>
</dbReference>
<evidence type="ECO:0000259" key="7">
    <source>
        <dbReference type="PROSITE" id="PS50145"/>
    </source>
</evidence>
<feature type="region of interest" description="Disordered" evidence="6">
    <location>
        <begin position="1126"/>
        <end position="1153"/>
    </location>
</feature>
<dbReference type="EMBL" id="KZ155771">
    <property type="protein sequence ID" value="OUS49365.1"/>
    <property type="molecule type" value="Genomic_DNA"/>
</dbReference>
<dbReference type="Pfam" id="PF01205">
    <property type="entry name" value="Impact_N"/>
    <property type="match status" value="1"/>
</dbReference>
<feature type="region of interest" description="Disordered" evidence="6">
    <location>
        <begin position="1015"/>
        <end position="1073"/>
    </location>
</feature>
<feature type="zinc finger region" description="TRAF-type" evidence="5">
    <location>
        <begin position="182"/>
        <end position="228"/>
    </location>
</feature>
<dbReference type="SUPFAM" id="SSF52113">
    <property type="entry name" value="BRCT domain"/>
    <property type="match status" value="4"/>
</dbReference>
<feature type="domain" description="BRCT" evidence="8">
    <location>
        <begin position="457"/>
        <end position="553"/>
    </location>
</feature>
<evidence type="ECO:0000256" key="1">
    <source>
        <dbReference type="ARBA" id="ARBA00022723"/>
    </source>
</evidence>
<dbReference type="InterPro" id="IPR059215">
    <property type="entry name" value="BRCT2_TopBP1-like"/>
</dbReference>
<feature type="domain" description="BRCT" evidence="8">
    <location>
        <begin position="368"/>
        <end position="459"/>
    </location>
</feature>
<evidence type="ECO:0000259" key="8">
    <source>
        <dbReference type="PROSITE" id="PS50172"/>
    </source>
</evidence>
<dbReference type="InterPro" id="IPR001357">
    <property type="entry name" value="BRCT_dom"/>
</dbReference>
<evidence type="ECO:0000256" key="2">
    <source>
        <dbReference type="ARBA" id="ARBA00022737"/>
    </source>
</evidence>
<evidence type="ECO:0000313" key="9">
    <source>
        <dbReference type="EMBL" id="OUS49365.1"/>
    </source>
</evidence>
<dbReference type="PROSITE" id="PS50145">
    <property type="entry name" value="ZF_TRAF"/>
    <property type="match status" value="1"/>
</dbReference>
<dbReference type="InterPro" id="IPR015269">
    <property type="entry name" value="UPF0029_Impact_C"/>
</dbReference>
<keyword evidence="2" id="KW-0677">Repeat</keyword>
<feature type="domain" description="BRCT" evidence="8">
    <location>
        <begin position="790"/>
        <end position="887"/>
    </location>
</feature>
<feature type="region of interest" description="Disordered" evidence="6">
    <location>
        <begin position="980"/>
        <end position="1003"/>
    </location>
</feature>
<dbReference type="Pfam" id="PF02176">
    <property type="entry name" value="zf-TRAF"/>
    <property type="match status" value="1"/>
</dbReference>
<dbReference type="CDD" id="cd17731">
    <property type="entry name" value="BRCT_TopBP1_rpt2_like"/>
    <property type="match status" value="1"/>
</dbReference>
<dbReference type="GO" id="GO:0033314">
    <property type="term" value="P:mitotic DNA replication checkpoint signaling"/>
    <property type="evidence" value="ECO:0007669"/>
    <property type="project" value="TreeGrafter"/>
</dbReference>
<proteinExistence type="predicted"/>
<dbReference type="eggNOG" id="KOG1929">
    <property type="taxonomic scope" value="Eukaryota"/>
</dbReference>
<dbReference type="InterPro" id="IPR036420">
    <property type="entry name" value="BRCT_dom_sf"/>
</dbReference>
<dbReference type="SUPFAM" id="SSF54211">
    <property type="entry name" value="Ribosomal protein S5 domain 2-like"/>
    <property type="match status" value="1"/>
</dbReference>
<evidence type="ECO:0000256" key="3">
    <source>
        <dbReference type="ARBA" id="ARBA00022771"/>
    </source>
</evidence>
<feature type="compositionally biased region" description="Basic and acidic residues" evidence="6">
    <location>
        <begin position="980"/>
        <end position="1000"/>
    </location>
</feature>
<dbReference type="Gene3D" id="3.40.50.10190">
    <property type="entry name" value="BRCT domain"/>
    <property type="match status" value="5"/>
</dbReference>
<dbReference type="Gene3D" id="3.30.40.10">
    <property type="entry name" value="Zinc/RING finger domain, C3HC4 (zinc finger)"/>
    <property type="match status" value="1"/>
</dbReference>
<dbReference type="PROSITE" id="PS50172">
    <property type="entry name" value="BRCT"/>
    <property type="match status" value="4"/>
</dbReference>
<dbReference type="Gene3D" id="3.30.230.30">
    <property type="entry name" value="Impact, N-terminal domain"/>
    <property type="match status" value="1"/>
</dbReference>
<feature type="domain" description="BRCT" evidence="8">
    <location>
        <begin position="614"/>
        <end position="680"/>
    </location>
</feature>
<evidence type="ECO:0000256" key="4">
    <source>
        <dbReference type="ARBA" id="ARBA00022833"/>
    </source>
</evidence>
<keyword evidence="4 5" id="KW-0862">Zinc</keyword>